<dbReference type="HAMAP" id="MF_00338">
    <property type="entry name" value="UPF0145"/>
    <property type="match status" value="1"/>
</dbReference>
<reference evidence="2 3" key="1">
    <citation type="submission" date="2020-04" db="EMBL/GenBank/DDBJ databases">
        <title>Perkinsus olseni comparative genomics.</title>
        <authorList>
            <person name="Bogema D.R."/>
        </authorList>
    </citation>
    <scope>NUCLEOTIDE SEQUENCE [LARGE SCALE GENOMIC DNA]</scope>
    <source>
        <strain evidence="2 3">ATCC PRA-207</strain>
    </source>
</reference>
<evidence type="ECO:0000313" key="3">
    <source>
        <dbReference type="Proteomes" id="UP000553632"/>
    </source>
</evidence>
<protein>
    <submittedName>
        <fullName evidence="2">Uncharacterized protein</fullName>
    </submittedName>
</protein>
<accession>A0A7J6U2R3</accession>
<dbReference type="SUPFAM" id="SSF117782">
    <property type="entry name" value="YbjQ-like"/>
    <property type="match status" value="1"/>
</dbReference>
<evidence type="ECO:0000256" key="1">
    <source>
        <dbReference type="ARBA" id="ARBA00010751"/>
    </source>
</evidence>
<dbReference type="AlphaFoldDB" id="A0A7J6U2R3"/>
<name>A0A7J6U2R3_PEROL</name>
<evidence type="ECO:0000313" key="2">
    <source>
        <dbReference type="EMBL" id="KAF4751107.1"/>
    </source>
</evidence>
<comment type="similarity">
    <text evidence="1">Belongs to the UPF0145 family.</text>
</comment>
<proteinExistence type="inferred from homology"/>
<organism evidence="2 3">
    <name type="scientific">Perkinsus olseni</name>
    <name type="common">Perkinsus atlanticus</name>
    <dbReference type="NCBI Taxonomy" id="32597"/>
    <lineage>
        <taxon>Eukaryota</taxon>
        <taxon>Sar</taxon>
        <taxon>Alveolata</taxon>
        <taxon>Perkinsozoa</taxon>
        <taxon>Perkinsea</taxon>
        <taxon>Perkinsida</taxon>
        <taxon>Perkinsidae</taxon>
        <taxon>Perkinsus</taxon>
    </lineage>
</organism>
<dbReference type="PANTHER" id="PTHR34068:SF2">
    <property type="entry name" value="UPF0145 PROTEIN SCO3412"/>
    <property type="match status" value="1"/>
</dbReference>
<dbReference type="Pfam" id="PF01906">
    <property type="entry name" value="YbjQ_1"/>
    <property type="match status" value="1"/>
</dbReference>
<dbReference type="InterPro" id="IPR035439">
    <property type="entry name" value="UPF0145_dom_sf"/>
</dbReference>
<sequence>MISTGRILFNDVLVMSTSSTIPGYKIVKTLGLVSGSTVRTRDALKDIRSGLQSLFGGELDQYTTLMHESRLEAIDRMKEATLSKGGNAVIGVRFNSSNIAANACEVMIYGTAVAVDEGVVKGGRDSDK</sequence>
<dbReference type="InterPro" id="IPR002765">
    <property type="entry name" value="UPF0145_YbjQ-like"/>
</dbReference>
<comment type="caution">
    <text evidence="2">The sequence shown here is derived from an EMBL/GenBank/DDBJ whole genome shotgun (WGS) entry which is preliminary data.</text>
</comment>
<dbReference type="EMBL" id="JABANO010006843">
    <property type="protein sequence ID" value="KAF4751107.1"/>
    <property type="molecule type" value="Genomic_DNA"/>
</dbReference>
<dbReference type="PANTHER" id="PTHR34068">
    <property type="entry name" value="UPF0145 PROTEIN YBJQ"/>
    <property type="match status" value="1"/>
</dbReference>
<dbReference type="OMA" id="SGEAIMG"/>
<keyword evidence="3" id="KW-1185">Reference proteome</keyword>
<dbReference type="Proteomes" id="UP000553632">
    <property type="component" value="Unassembled WGS sequence"/>
</dbReference>
<gene>
    <name evidence="2" type="ORF">FOZ63_010968</name>
</gene>
<dbReference type="Gene3D" id="3.30.110.70">
    <property type="entry name" value="Hypothetical protein apc22750. Chain B"/>
    <property type="match status" value="1"/>
</dbReference>